<sequence>MRIEKFVHSCLRLTLQGKRLLFDPGKFSFVDGRVDPRDLSDVDFILFTHGHPDHLDCKALRTIVGDGEPRIFGGNKVAATLRSQGFTVSEVGEEGLDLGPFTVRALPVRHEPILAEEIPAVLAFVVNDRLLNPGDSFDERLRQFAGIEALALPVMAPFLTEIGAYEFASSMRPSHVLPVHDGYARDWFLTQRYDTYQPYFEKAGMTFHRLQQPGDGFDL</sequence>
<dbReference type="Gene3D" id="3.60.15.10">
    <property type="entry name" value="Ribonuclease Z/Hydroxyacylglutathione hydrolase-like"/>
    <property type="match status" value="1"/>
</dbReference>
<dbReference type="AlphaFoldDB" id="A0A5D9C307"/>
<dbReference type="SUPFAM" id="SSF56281">
    <property type="entry name" value="Metallo-hydrolase/oxidoreductase"/>
    <property type="match status" value="1"/>
</dbReference>
<proteinExistence type="predicted"/>
<keyword evidence="3" id="KW-1185">Reference proteome</keyword>
<accession>A0A5D9C307</accession>
<dbReference type="Proteomes" id="UP000322077">
    <property type="component" value="Unassembled WGS sequence"/>
</dbReference>
<evidence type="ECO:0000259" key="1">
    <source>
        <dbReference type="SMART" id="SM00849"/>
    </source>
</evidence>
<dbReference type="EMBL" id="VTOU01000006">
    <property type="protein sequence ID" value="TZG24351.1"/>
    <property type="molecule type" value="Genomic_DNA"/>
</dbReference>
<evidence type="ECO:0000313" key="3">
    <source>
        <dbReference type="Proteomes" id="UP000322077"/>
    </source>
</evidence>
<name>A0A5D9C307_9SPHN</name>
<dbReference type="Pfam" id="PF13483">
    <property type="entry name" value="Lactamase_B_3"/>
    <property type="match status" value="1"/>
</dbReference>
<organism evidence="2 3">
    <name type="scientific">Sphingomonas montanisoli</name>
    <dbReference type="NCBI Taxonomy" id="2606412"/>
    <lineage>
        <taxon>Bacteria</taxon>
        <taxon>Pseudomonadati</taxon>
        <taxon>Pseudomonadota</taxon>
        <taxon>Alphaproteobacteria</taxon>
        <taxon>Sphingomonadales</taxon>
        <taxon>Sphingomonadaceae</taxon>
        <taxon>Sphingomonas</taxon>
    </lineage>
</organism>
<reference evidence="2 3" key="1">
    <citation type="submission" date="2019-08" db="EMBL/GenBank/DDBJ databases">
        <authorList>
            <person name="Wang G."/>
            <person name="Xu Z."/>
        </authorList>
    </citation>
    <scope>NUCLEOTIDE SEQUENCE [LARGE SCALE GENOMIC DNA]</scope>
    <source>
        <strain evidence="2 3">ZX</strain>
    </source>
</reference>
<dbReference type="RefSeq" id="WP_149523964.1">
    <property type="nucleotide sequence ID" value="NZ_VTOU01000006.1"/>
</dbReference>
<dbReference type="GO" id="GO:0016787">
    <property type="term" value="F:hydrolase activity"/>
    <property type="evidence" value="ECO:0007669"/>
    <property type="project" value="UniProtKB-KW"/>
</dbReference>
<dbReference type="SMART" id="SM00849">
    <property type="entry name" value="Lactamase_B"/>
    <property type="match status" value="1"/>
</dbReference>
<dbReference type="InterPro" id="IPR001279">
    <property type="entry name" value="Metallo-B-lactamas"/>
</dbReference>
<dbReference type="InterPro" id="IPR050114">
    <property type="entry name" value="UPF0173_UPF0282_UlaG_hydrolase"/>
</dbReference>
<evidence type="ECO:0000313" key="2">
    <source>
        <dbReference type="EMBL" id="TZG24351.1"/>
    </source>
</evidence>
<keyword evidence="2" id="KW-0378">Hydrolase</keyword>
<dbReference type="InterPro" id="IPR036866">
    <property type="entry name" value="RibonucZ/Hydroxyglut_hydro"/>
</dbReference>
<comment type="caution">
    <text evidence="2">The sequence shown here is derived from an EMBL/GenBank/DDBJ whole genome shotgun (WGS) entry which is preliminary data.</text>
</comment>
<gene>
    <name evidence="2" type="ORF">FYJ91_19285</name>
</gene>
<protein>
    <submittedName>
        <fullName evidence="2">MBL fold metallo-hydrolase</fullName>
    </submittedName>
</protein>
<feature type="domain" description="Metallo-beta-lactamase" evidence="1">
    <location>
        <begin position="7"/>
        <end position="180"/>
    </location>
</feature>
<dbReference type="PANTHER" id="PTHR43546">
    <property type="entry name" value="UPF0173 METAL-DEPENDENT HYDROLASE MJ1163-RELATED"/>
    <property type="match status" value="1"/>
</dbReference>
<dbReference type="PANTHER" id="PTHR43546:SF3">
    <property type="entry name" value="UPF0173 METAL-DEPENDENT HYDROLASE MJ1163"/>
    <property type="match status" value="1"/>
</dbReference>